<dbReference type="RefSeq" id="WP_089759043.1">
    <property type="nucleotide sequence ID" value="NZ_FNGO01000006.1"/>
</dbReference>
<dbReference type="AlphaFoldDB" id="A0A1G9LAN2"/>
<dbReference type="InterPro" id="IPR007690">
    <property type="entry name" value="T2SS_GspM"/>
</dbReference>
<gene>
    <name evidence="3" type="ORF">SAMN04488692_10610</name>
</gene>
<keyword evidence="2" id="KW-0472">Membrane</keyword>
<dbReference type="Pfam" id="PF04612">
    <property type="entry name" value="T2SSM"/>
    <property type="match status" value="1"/>
</dbReference>
<keyword evidence="1" id="KW-0175">Coiled coil</keyword>
<evidence type="ECO:0000313" key="3">
    <source>
        <dbReference type="EMBL" id="SDL59031.1"/>
    </source>
</evidence>
<reference evidence="3 4" key="1">
    <citation type="submission" date="2016-10" db="EMBL/GenBank/DDBJ databases">
        <authorList>
            <person name="de Groot N.N."/>
        </authorList>
    </citation>
    <scope>NUCLEOTIDE SEQUENCE [LARGE SCALE GENOMIC DNA]</scope>
    <source>
        <strain evidence="3 4">SLAS-1</strain>
    </source>
</reference>
<dbReference type="STRING" id="321763.SAMN04488692_10610"/>
<keyword evidence="2" id="KW-0812">Transmembrane</keyword>
<organism evidence="3 4">
    <name type="scientific">Halarsenatibacter silvermanii</name>
    <dbReference type="NCBI Taxonomy" id="321763"/>
    <lineage>
        <taxon>Bacteria</taxon>
        <taxon>Bacillati</taxon>
        <taxon>Bacillota</taxon>
        <taxon>Clostridia</taxon>
        <taxon>Halanaerobiales</taxon>
        <taxon>Halarsenatibacteraceae</taxon>
        <taxon>Halarsenatibacter</taxon>
    </lineage>
</organism>
<dbReference type="Proteomes" id="UP000199476">
    <property type="component" value="Unassembled WGS sequence"/>
</dbReference>
<feature type="coiled-coil region" evidence="1">
    <location>
        <begin position="30"/>
        <end position="81"/>
    </location>
</feature>
<dbReference type="GO" id="GO:0015627">
    <property type="term" value="C:type II protein secretion system complex"/>
    <property type="evidence" value="ECO:0007669"/>
    <property type="project" value="InterPro"/>
</dbReference>
<proteinExistence type="predicted"/>
<feature type="transmembrane region" description="Helical" evidence="2">
    <location>
        <begin position="12"/>
        <end position="33"/>
    </location>
</feature>
<dbReference type="EMBL" id="FNGO01000006">
    <property type="protein sequence ID" value="SDL59031.1"/>
    <property type="molecule type" value="Genomic_DNA"/>
</dbReference>
<dbReference type="GO" id="GO:0015628">
    <property type="term" value="P:protein secretion by the type II secretion system"/>
    <property type="evidence" value="ECO:0007669"/>
    <property type="project" value="InterPro"/>
</dbReference>
<evidence type="ECO:0000256" key="1">
    <source>
        <dbReference type="SAM" id="Coils"/>
    </source>
</evidence>
<keyword evidence="2" id="KW-1133">Transmembrane helix</keyword>
<accession>A0A1G9LAN2</accession>
<evidence type="ECO:0000313" key="4">
    <source>
        <dbReference type="Proteomes" id="UP000199476"/>
    </source>
</evidence>
<keyword evidence="4" id="KW-1185">Reference proteome</keyword>
<evidence type="ECO:0000256" key="2">
    <source>
        <dbReference type="SAM" id="Phobius"/>
    </source>
</evidence>
<protein>
    <submittedName>
        <fullName evidence="3">Type II secretion system (T2SS), protein M</fullName>
    </submittedName>
</protein>
<name>A0A1G9LAN2_9FIRM</name>
<sequence>MLDRFSKREKLFLLAGFLIVGLTLYYLLLFSPLREETANSRQQLENLEREYEDYLSQIEDIPRLEEELEELEEEVGIADEAEGPDRKENVLDFLDEGLARHDLNLRSYSPESAEDGDFVHLQLAGSYHGLLDFIGRSYEHYPRLKAEEMYINMEENVLEIEILLFLED</sequence>